<evidence type="ECO:0000313" key="6">
    <source>
        <dbReference type="EMBL" id="QPC82219.1"/>
    </source>
</evidence>
<dbReference type="PANTHER" id="PTHR47197:SF3">
    <property type="entry name" value="DIHYDRO-HEME D1 DEHYDROGENASE"/>
    <property type="match status" value="1"/>
</dbReference>
<dbReference type="AlphaFoldDB" id="A0A7S8E8J1"/>
<dbReference type="EMBL" id="CP062983">
    <property type="protein sequence ID" value="QPC82219.1"/>
    <property type="molecule type" value="Genomic_DNA"/>
</dbReference>
<reference evidence="6 7" key="1">
    <citation type="submission" date="2020-02" db="EMBL/GenBank/DDBJ databases">
        <authorList>
            <person name="Zheng R.K."/>
            <person name="Sun C.M."/>
        </authorList>
    </citation>
    <scope>NUCLEOTIDE SEQUENCE [LARGE SCALE GENOMIC DNA]</scope>
    <source>
        <strain evidence="7">rifampicinis</strain>
    </source>
</reference>
<dbReference type="Gene3D" id="1.10.760.10">
    <property type="entry name" value="Cytochrome c-like domain"/>
    <property type="match status" value="1"/>
</dbReference>
<dbReference type="PROSITE" id="PS51007">
    <property type="entry name" value="CYTC"/>
    <property type="match status" value="1"/>
</dbReference>
<dbReference type="InterPro" id="IPR009056">
    <property type="entry name" value="Cyt_c-like_dom"/>
</dbReference>
<evidence type="ECO:0000256" key="3">
    <source>
        <dbReference type="ARBA" id="ARBA00023004"/>
    </source>
</evidence>
<evidence type="ECO:0000256" key="4">
    <source>
        <dbReference type="PROSITE-ProRule" id="PRU00433"/>
    </source>
</evidence>
<dbReference type="PANTHER" id="PTHR47197">
    <property type="entry name" value="PROTEIN NIRF"/>
    <property type="match status" value="1"/>
</dbReference>
<dbReference type="InterPro" id="IPR011045">
    <property type="entry name" value="N2O_reductase_N"/>
</dbReference>
<name>A0A7S8E8J1_9CHLR</name>
<keyword evidence="7" id="KW-1185">Reference proteome</keyword>
<dbReference type="Gene3D" id="2.130.10.10">
    <property type="entry name" value="YVTN repeat-like/Quinoprotein amine dehydrogenase"/>
    <property type="match status" value="1"/>
</dbReference>
<dbReference type="RefSeq" id="WP_195170288.1">
    <property type="nucleotide sequence ID" value="NZ_CP062983.1"/>
</dbReference>
<dbReference type="SUPFAM" id="SSF46626">
    <property type="entry name" value="Cytochrome c"/>
    <property type="match status" value="1"/>
</dbReference>
<dbReference type="InterPro" id="IPR015943">
    <property type="entry name" value="WD40/YVTN_repeat-like_dom_sf"/>
</dbReference>
<evidence type="ECO:0000256" key="2">
    <source>
        <dbReference type="ARBA" id="ARBA00022723"/>
    </source>
</evidence>
<dbReference type="GO" id="GO:0009055">
    <property type="term" value="F:electron transfer activity"/>
    <property type="evidence" value="ECO:0007669"/>
    <property type="project" value="InterPro"/>
</dbReference>
<keyword evidence="1 4" id="KW-0349">Heme</keyword>
<evidence type="ECO:0000259" key="5">
    <source>
        <dbReference type="PROSITE" id="PS51007"/>
    </source>
</evidence>
<dbReference type="GO" id="GO:0046872">
    <property type="term" value="F:metal ion binding"/>
    <property type="evidence" value="ECO:0007669"/>
    <property type="project" value="UniProtKB-KW"/>
</dbReference>
<feature type="domain" description="Cytochrome c" evidence="5">
    <location>
        <begin position="361"/>
        <end position="457"/>
    </location>
</feature>
<organism evidence="6 7">
    <name type="scientific">Phototrophicus methaneseepsis</name>
    <dbReference type="NCBI Taxonomy" id="2710758"/>
    <lineage>
        <taxon>Bacteria</taxon>
        <taxon>Bacillati</taxon>
        <taxon>Chloroflexota</taxon>
        <taxon>Candidatus Thermofontia</taxon>
        <taxon>Phototrophicales</taxon>
        <taxon>Phototrophicaceae</taxon>
        <taxon>Phototrophicus</taxon>
    </lineage>
</organism>
<gene>
    <name evidence="6" type="ORF">G4Y79_21425</name>
</gene>
<keyword evidence="2 4" id="KW-0479">Metal-binding</keyword>
<proteinExistence type="predicted"/>
<dbReference type="GO" id="GO:0020037">
    <property type="term" value="F:heme binding"/>
    <property type="evidence" value="ECO:0007669"/>
    <property type="project" value="InterPro"/>
</dbReference>
<protein>
    <recommendedName>
        <fullName evidence="5">Cytochrome c domain-containing protein</fullName>
    </recommendedName>
</protein>
<dbReference type="SUPFAM" id="SSF50974">
    <property type="entry name" value="Nitrous oxide reductase, N-terminal domain"/>
    <property type="match status" value="1"/>
</dbReference>
<evidence type="ECO:0000256" key="1">
    <source>
        <dbReference type="ARBA" id="ARBA00022617"/>
    </source>
</evidence>
<keyword evidence="3 4" id="KW-0408">Iron</keyword>
<dbReference type="KEGG" id="pmet:G4Y79_21425"/>
<accession>A0A7S8E8J1</accession>
<dbReference type="InterPro" id="IPR051200">
    <property type="entry name" value="Host-pathogen_enzymatic-act"/>
</dbReference>
<dbReference type="Proteomes" id="UP000594468">
    <property type="component" value="Chromosome"/>
</dbReference>
<evidence type="ECO:0000313" key="7">
    <source>
        <dbReference type="Proteomes" id="UP000594468"/>
    </source>
</evidence>
<dbReference type="InterPro" id="IPR036909">
    <property type="entry name" value="Cyt_c-like_dom_sf"/>
</dbReference>
<sequence>MKLFRWLFIWLFTSSLLTCIAVVSAQAPAYPLPIGSPVIASGSMLELPSRRLLIANALSDTVSILAPRGGIIDAEIEVGQAPSSVALAQDGVRAAVVNREDGTVSVVDLLEESVLGTYEVGQLPYAALVRDGTIYVSVQGDDEIVLLDLETGTEQARIAVPDAPSGLAIWGSWLYITHYWSGELSLIDRASNTLMTTLAMDDDVSLSASIAIDRRNGLAYLPQTVTNAQLVNAAPEARMLPVINVVDLSEMMLRQDLQIFLPLVDRMMNMPHMALIDRGRNLLYITHAGSATLTAMDMDTDYALYGFRHLNTGAAPGDIVLSADALTLYIHNTVDQTITEFDAYYRSLSDTMSTSNIVPDALSQVGARLFYDANDRRLSAQHSTSCANCHMDGLSDGRTWGGAVTPILRQGAASVDEAVSVDTGWLDTHIQAMQGGTGLGADSIEAQALMAYLQELAALPPSR</sequence>